<name>A0AAD5E0V5_9CHLO</name>
<keyword evidence="2" id="KW-1185">Reference proteome</keyword>
<evidence type="ECO:0000313" key="1">
    <source>
        <dbReference type="EMBL" id="KAI7846226.1"/>
    </source>
</evidence>
<accession>A0AAD5E0V5</accession>
<dbReference type="AlphaFoldDB" id="A0AAD5E0V5"/>
<proteinExistence type="predicted"/>
<reference evidence="1" key="1">
    <citation type="submission" date="2020-11" db="EMBL/GenBank/DDBJ databases">
        <title>Chlorella ohadii genome sequencing and assembly.</title>
        <authorList>
            <person name="Murik O."/>
            <person name="Treves H."/>
            <person name="Kedem I."/>
            <person name="Shotland Y."/>
            <person name="Kaplan A."/>
        </authorList>
    </citation>
    <scope>NUCLEOTIDE SEQUENCE</scope>
    <source>
        <strain evidence="1">1</strain>
    </source>
</reference>
<comment type="caution">
    <text evidence="1">The sequence shown here is derived from an EMBL/GenBank/DDBJ whole genome shotgun (WGS) entry which is preliminary data.</text>
</comment>
<dbReference type="Proteomes" id="UP001205105">
    <property type="component" value="Unassembled WGS sequence"/>
</dbReference>
<gene>
    <name evidence="1" type="ORF">COHA_000296</name>
</gene>
<dbReference type="EMBL" id="JADXDR010000007">
    <property type="protein sequence ID" value="KAI7846226.1"/>
    <property type="molecule type" value="Genomic_DNA"/>
</dbReference>
<protein>
    <submittedName>
        <fullName evidence="1">Uncharacterized protein</fullName>
    </submittedName>
</protein>
<evidence type="ECO:0000313" key="2">
    <source>
        <dbReference type="Proteomes" id="UP001205105"/>
    </source>
</evidence>
<sequence length="264" mass="28676">MRSTAAPSESSTVATMQMDLAFAEPAVERAFRAHMAACNRHTALLSEIARLIAWAIITLRLATANDRLGALLACAGAASSIGLVAWRANRPYLQVTVCVAINCGQGLLQEFAVGRLWDAPDGNPTAGTCLRSLARTQFTNGIAWMVGMRLFLLPFRWAFPQLAALSVFYLHRTPRMCANPALYRACGLTGTTCAAAHTATVLSCLALLGAAIHRQELAARLAWVAPRTRRQLQAQLAAQPLAFWLNFALPSVCALLTYNYPWLY</sequence>
<organism evidence="1 2">
    <name type="scientific">Chlorella ohadii</name>
    <dbReference type="NCBI Taxonomy" id="2649997"/>
    <lineage>
        <taxon>Eukaryota</taxon>
        <taxon>Viridiplantae</taxon>
        <taxon>Chlorophyta</taxon>
        <taxon>core chlorophytes</taxon>
        <taxon>Trebouxiophyceae</taxon>
        <taxon>Chlorellales</taxon>
        <taxon>Chlorellaceae</taxon>
        <taxon>Chlorella clade</taxon>
        <taxon>Chlorella</taxon>
    </lineage>
</organism>